<protein>
    <submittedName>
        <fullName evidence="1">Uncharacterized protein</fullName>
    </submittedName>
</protein>
<reference evidence="1 2" key="1">
    <citation type="submission" date="2007-01" db="EMBL/GenBank/DDBJ databases">
        <authorList>
            <person name="Haygood M."/>
            <person name="Podell S."/>
            <person name="Anderson C."/>
            <person name="Hopkinson B."/>
            <person name="Roe K."/>
            <person name="Barbeau K."/>
            <person name="Gaasterland T."/>
            <person name="Ferriera S."/>
            <person name="Johnson J."/>
            <person name="Kravitz S."/>
            <person name="Beeson K."/>
            <person name="Sutton G."/>
            <person name="Rogers Y.-H."/>
            <person name="Friedman R."/>
            <person name="Frazier M."/>
            <person name="Venter J.C."/>
        </authorList>
    </citation>
    <scope>NUCLEOTIDE SEQUENCE [LARGE SCALE GENOMIC DNA]</scope>
    <source>
        <strain evidence="1 2">ATCC 23134</strain>
    </source>
</reference>
<dbReference type="EMBL" id="AAWS01000028">
    <property type="protein sequence ID" value="EAY26939.1"/>
    <property type="molecule type" value="Genomic_DNA"/>
</dbReference>
<dbReference type="AlphaFoldDB" id="A1ZRN4"/>
<dbReference type="eggNOG" id="ENOG502ZBQV">
    <property type="taxonomic scope" value="Bacteria"/>
</dbReference>
<accession>A1ZRN4</accession>
<evidence type="ECO:0000313" key="1">
    <source>
        <dbReference type="EMBL" id="EAY26939.1"/>
    </source>
</evidence>
<organism evidence="1 2">
    <name type="scientific">Microscilla marina ATCC 23134</name>
    <dbReference type="NCBI Taxonomy" id="313606"/>
    <lineage>
        <taxon>Bacteria</taxon>
        <taxon>Pseudomonadati</taxon>
        <taxon>Bacteroidota</taxon>
        <taxon>Cytophagia</taxon>
        <taxon>Cytophagales</taxon>
        <taxon>Microscillaceae</taxon>
        <taxon>Microscilla</taxon>
    </lineage>
</organism>
<dbReference type="Proteomes" id="UP000004095">
    <property type="component" value="Unassembled WGS sequence"/>
</dbReference>
<sequence>MNQSIRERITALGGTFHFQGKTLQDNIQSIHFPVPLIIKDFYSFCDELEKFKTTNKQLFEHHQALFFKNAVQHFYSPANTCYTNIRFEHTLFTPFTKGTKDYEEWDIEEAEVRVFIDDAVLEFMFIGNTDGFPNHYFICLSDKSPHNPMVYSTDHETYFWEIKKEGTLEEFFQKFLTPSEFLEVIKQVDNPNIYFLEK</sequence>
<proteinExistence type="predicted"/>
<name>A1ZRN4_MICM2</name>
<evidence type="ECO:0000313" key="2">
    <source>
        <dbReference type="Proteomes" id="UP000004095"/>
    </source>
</evidence>
<dbReference type="RefSeq" id="WP_004156516.1">
    <property type="nucleotide sequence ID" value="NZ_AAWS01000028.1"/>
</dbReference>
<dbReference type="OrthoDB" id="879470at2"/>
<keyword evidence="2" id="KW-1185">Reference proteome</keyword>
<gene>
    <name evidence="1" type="ORF">M23134_03590</name>
</gene>
<comment type="caution">
    <text evidence="1">The sequence shown here is derived from an EMBL/GenBank/DDBJ whole genome shotgun (WGS) entry which is preliminary data.</text>
</comment>